<dbReference type="EMBL" id="JAIWYP010000013">
    <property type="protein sequence ID" value="KAH3719761.1"/>
    <property type="molecule type" value="Genomic_DNA"/>
</dbReference>
<name>A0A9D4C9Y8_DREPO</name>
<evidence type="ECO:0000313" key="1">
    <source>
        <dbReference type="EMBL" id="KAH3719761.1"/>
    </source>
</evidence>
<evidence type="ECO:0000313" key="2">
    <source>
        <dbReference type="Proteomes" id="UP000828390"/>
    </source>
</evidence>
<dbReference type="Proteomes" id="UP000828390">
    <property type="component" value="Unassembled WGS sequence"/>
</dbReference>
<accession>A0A9D4C9Y8</accession>
<protein>
    <recommendedName>
        <fullName evidence="3">Reverse transcriptase</fullName>
    </recommendedName>
</protein>
<dbReference type="AlphaFoldDB" id="A0A9D4C9Y8"/>
<gene>
    <name evidence="1" type="ORF">DPMN_062632</name>
</gene>
<proteinExistence type="predicted"/>
<comment type="caution">
    <text evidence="1">The sequence shown here is derived from an EMBL/GenBank/DDBJ whole genome shotgun (WGS) entry which is preliminary data.</text>
</comment>
<organism evidence="1 2">
    <name type="scientific">Dreissena polymorpha</name>
    <name type="common">Zebra mussel</name>
    <name type="synonym">Mytilus polymorpha</name>
    <dbReference type="NCBI Taxonomy" id="45954"/>
    <lineage>
        <taxon>Eukaryota</taxon>
        <taxon>Metazoa</taxon>
        <taxon>Spiralia</taxon>
        <taxon>Lophotrochozoa</taxon>
        <taxon>Mollusca</taxon>
        <taxon>Bivalvia</taxon>
        <taxon>Autobranchia</taxon>
        <taxon>Heteroconchia</taxon>
        <taxon>Euheterodonta</taxon>
        <taxon>Imparidentia</taxon>
        <taxon>Neoheterodontei</taxon>
        <taxon>Myida</taxon>
        <taxon>Dreissenoidea</taxon>
        <taxon>Dreissenidae</taxon>
        <taxon>Dreissena</taxon>
    </lineage>
</organism>
<sequence length="68" mass="7476">MKSLHENSSSVIKYKPHISEPFSISQGVRQGGILSTDLCKLYVNLLLDRLVDTGRDGRIGTVLVNSFA</sequence>
<keyword evidence="2" id="KW-1185">Reference proteome</keyword>
<reference evidence="1" key="2">
    <citation type="submission" date="2020-11" db="EMBL/GenBank/DDBJ databases">
        <authorList>
            <person name="McCartney M.A."/>
            <person name="Auch B."/>
            <person name="Kono T."/>
            <person name="Mallez S."/>
            <person name="Becker A."/>
            <person name="Gohl D.M."/>
            <person name="Silverstein K.A.T."/>
            <person name="Koren S."/>
            <person name="Bechman K.B."/>
            <person name="Herman A."/>
            <person name="Abrahante J.E."/>
            <person name="Garbe J."/>
        </authorList>
    </citation>
    <scope>NUCLEOTIDE SEQUENCE</scope>
    <source>
        <strain evidence="1">Duluth1</strain>
        <tissue evidence="1">Whole animal</tissue>
    </source>
</reference>
<reference evidence="1" key="1">
    <citation type="journal article" date="2019" name="bioRxiv">
        <title>The Genome of the Zebra Mussel, Dreissena polymorpha: A Resource for Invasive Species Research.</title>
        <authorList>
            <person name="McCartney M.A."/>
            <person name="Auch B."/>
            <person name="Kono T."/>
            <person name="Mallez S."/>
            <person name="Zhang Y."/>
            <person name="Obille A."/>
            <person name="Becker A."/>
            <person name="Abrahante J.E."/>
            <person name="Garbe J."/>
            <person name="Badalamenti J.P."/>
            <person name="Herman A."/>
            <person name="Mangelson H."/>
            <person name="Liachko I."/>
            <person name="Sullivan S."/>
            <person name="Sone E.D."/>
            <person name="Koren S."/>
            <person name="Silverstein K.A.T."/>
            <person name="Beckman K.B."/>
            <person name="Gohl D.M."/>
        </authorList>
    </citation>
    <scope>NUCLEOTIDE SEQUENCE</scope>
    <source>
        <strain evidence="1">Duluth1</strain>
        <tissue evidence="1">Whole animal</tissue>
    </source>
</reference>
<evidence type="ECO:0008006" key="3">
    <source>
        <dbReference type="Google" id="ProtNLM"/>
    </source>
</evidence>